<comment type="caution">
    <text evidence="8">The sequence shown here is derived from an EMBL/GenBank/DDBJ whole genome shotgun (WGS) entry which is preliminary data.</text>
</comment>
<comment type="subcellular location">
    <subcellularLocation>
        <location evidence="1">Cell membrane</location>
        <topology evidence="1">Multi-pass membrane protein</topology>
    </subcellularLocation>
</comment>
<dbReference type="RefSeq" id="WP_136576280.1">
    <property type="nucleotide sequence ID" value="NZ_STFF01000001.1"/>
</dbReference>
<dbReference type="GO" id="GO:0005886">
    <property type="term" value="C:plasma membrane"/>
    <property type="evidence" value="ECO:0007669"/>
    <property type="project" value="UniProtKB-SubCell"/>
</dbReference>
<feature type="region of interest" description="Disordered" evidence="6">
    <location>
        <begin position="128"/>
        <end position="159"/>
    </location>
</feature>
<feature type="transmembrane region" description="Helical" evidence="7">
    <location>
        <begin position="59"/>
        <end position="77"/>
    </location>
</feature>
<evidence type="ECO:0000256" key="7">
    <source>
        <dbReference type="SAM" id="Phobius"/>
    </source>
</evidence>
<dbReference type="AlphaFoldDB" id="A0A4S8I4T3"/>
<keyword evidence="5 7" id="KW-0472">Membrane</keyword>
<reference evidence="8 9" key="1">
    <citation type="submission" date="2019-04" db="EMBL/GenBank/DDBJ databases">
        <title>Niastella caeni sp. nov., isolated from activated sludge.</title>
        <authorList>
            <person name="Sheng M."/>
        </authorList>
    </citation>
    <scope>NUCLEOTIDE SEQUENCE [LARGE SCALE GENOMIC DNA]</scope>
    <source>
        <strain evidence="8 9">HX-2-15</strain>
    </source>
</reference>
<dbReference type="InterPro" id="IPR005171">
    <property type="entry name" value="Cyt_c_oxidase_su4_prok"/>
</dbReference>
<dbReference type="Pfam" id="PF03626">
    <property type="entry name" value="COX4_pro"/>
    <property type="match status" value="1"/>
</dbReference>
<evidence type="ECO:0000256" key="3">
    <source>
        <dbReference type="ARBA" id="ARBA00022692"/>
    </source>
</evidence>
<proteinExistence type="predicted"/>
<feature type="transmembrane region" description="Helical" evidence="7">
    <location>
        <begin position="30"/>
        <end position="47"/>
    </location>
</feature>
<evidence type="ECO:0000313" key="9">
    <source>
        <dbReference type="Proteomes" id="UP000306918"/>
    </source>
</evidence>
<keyword evidence="2" id="KW-1003">Cell membrane</keyword>
<dbReference type="OrthoDB" id="981917at2"/>
<gene>
    <name evidence="8" type="ORF">FAM09_06735</name>
</gene>
<sequence length="159" mass="18569">MANAHAAEHHHAHDEQHTFDRKAIWRTFRILLYITVFELILAIGYYSLTFSNPDLVKTLLNGVFVVLTLAKAFFIIAEFMHLRHEIRNMILTISIPALLFIWFLTAFLWDGNSYKNLRNTYDRHYLDHSKEQAPAPKPHGHGEQQQEKHGESQEPGKLH</sequence>
<evidence type="ECO:0008006" key="10">
    <source>
        <dbReference type="Google" id="ProtNLM"/>
    </source>
</evidence>
<evidence type="ECO:0000313" key="8">
    <source>
        <dbReference type="EMBL" id="THU41792.1"/>
    </source>
</evidence>
<keyword evidence="4 7" id="KW-1133">Transmembrane helix</keyword>
<evidence type="ECO:0000256" key="6">
    <source>
        <dbReference type="SAM" id="MobiDB-lite"/>
    </source>
</evidence>
<dbReference type="EMBL" id="STFF01000001">
    <property type="protein sequence ID" value="THU41792.1"/>
    <property type="molecule type" value="Genomic_DNA"/>
</dbReference>
<keyword evidence="3 7" id="KW-0812">Transmembrane</keyword>
<accession>A0A4S8I4T3</accession>
<keyword evidence="9" id="KW-1185">Reference proteome</keyword>
<feature type="compositionally biased region" description="Basic and acidic residues" evidence="6">
    <location>
        <begin position="140"/>
        <end position="159"/>
    </location>
</feature>
<feature type="transmembrane region" description="Helical" evidence="7">
    <location>
        <begin position="89"/>
        <end position="109"/>
    </location>
</feature>
<name>A0A4S8I4T3_9BACT</name>
<protein>
    <recommendedName>
        <fullName evidence="10">Cytochrome C oxidase subunit IV</fullName>
    </recommendedName>
</protein>
<evidence type="ECO:0000256" key="4">
    <source>
        <dbReference type="ARBA" id="ARBA00022989"/>
    </source>
</evidence>
<organism evidence="8 9">
    <name type="scientific">Niastella caeni</name>
    <dbReference type="NCBI Taxonomy" id="2569763"/>
    <lineage>
        <taxon>Bacteria</taxon>
        <taxon>Pseudomonadati</taxon>
        <taxon>Bacteroidota</taxon>
        <taxon>Chitinophagia</taxon>
        <taxon>Chitinophagales</taxon>
        <taxon>Chitinophagaceae</taxon>
        <taxon>Niastella</taxon>
    </lineage>
</organism>
<dbReference type="Proteomes" id="UP000306918">
    <property type="component" value="Unassembled WGS sequence"/>
</dbReference>
<evidence type="ECO:0000256" key="2">
    <source>
        <dbReference type="ARBA" id="ARBA00022475"/>
    </source>
</evidence>
<evidence type="ECO:0000256" key="1">
    <source>
        <dbReference type="ARBA" id="ARBA00004651"/>
    </source>
</evidence>
<evidence type="ECO:0000256" key="5">
    <source>
        <dbReference type="ARBA" id="ARBA00023136"/>
    </source>
</evidence>